<accession>A0A9P9IQJ0</accession>
<feature type="compositionally biased region" description="Basic residues" evidence="1">
    <location>
        <begin position="30"/>
        <end position="47"/>
    </location>
</feature>
<dbReference type="AlphaFoldDB" id="A0A9P9IQJ0"/>
<gene>
    <name evidence="2" type="ORF">B0J13DRAFT_529443</name>
</gene>
<sequence length="110" mass="12639">MIAPYSHWSRQERLEDSLLVKAAPLCNTHPPRRRKSGVSRRGCKKQRSLAATPQLRNVKKANDNACLLDQLISSRHEQKKIGNNNKSCCDSWQGRDVRAMRVFVLKRTAR</sequence>
<organism evidence="2 3">
    <name type="scientific">Dactylonectria estremocensis</name>
    <dbReference type="NCBI Taxonomy" id="1079267"/>
    <lineage>
        <taxon>Eukaryota</taxon>
        <taxon>Fungi</taxon>
        <taxon>Dikarya</taxon>
        <taxon>Ascomycota</taxon>
        <taxon>Pezizomycotina</taxon>
        <taxon>Sordariomycetes</taxon>
        <taxon>Hypocreomycetidae</taxon>
        <taxon>Hypocreales</taxon>
        <taxon>Nectriaceae</taxon>
        <taxon>Dactylonectria</taxon>
    </lineage>
</organism>
<dbReference type="Proteomes" id="UP000717696">
    <property type="component" value="Unassembled WGS sequence"/>
</dbReference>
<evidence type="ECO:0000256" key="1">
    <source>
        <dbReference type="SAM" id="MobiDB-lite"/>
    </source>
</evidence>
<dbReference type="EMBL" id="JAGMUU010000019">
    <property type="protein sequence ID" value="KAH7131448.1"/>
    <property type="molecule type" value="Genomic_DNA"/>
</dbReference>
<keyword evidence="3" id="KW-1185">Reference proteome</keyword>
<protein>
    <submittedName>
        <fullName evidence="2">Uncharacterized protein</fullName>
    </submittedName>
</protein>
<evidence type="ECO:0000313" key="3">
    <source>
        <dbReference type="Proteomes" id="UP000717696"/>
    </source>
</evidence>
<proteinExistence type="predicted"/>
<reference evidence="2" key="1">
    <citation type="journal article" date="2021" name="Nat. Commun.">
        <title>Genetic determinants of endophytism in the Arabidopsis root mycobiome.</title>
        <authorList>
            <person name="Mesny F."/>
            <person name="Miyauchi S."/>
            <person name="Thiergart T."/>
            <person name="Pickel B."/>
            <person name="Atanasova L."/>
            <person name="Karlsson M."/>
            <person name="Huettel B."/>
            <person name="Barry K.W."/>
            <person name="Haridas S."/>
            <person name="Chen C."/>
            <person name="Bauer D."/>
            <person name="Andreopoulos W."/>
            <person name="Pangilinan J."/>
            <person name="LaButti K."/>
            <person name="Riley R."/>
            <person name="Lipzen A."/>
            <person name="Clum A."/>
            <person name="Drula E."/>
            <person name="Henrissat B."/>
            <person name="Kohler A."/>
            <person name="Grigoriev I.V."/>
            <person name="Martin F.M."/>
            <person name="Hacquard S."/>
        </authorList>
    </citation>
    <scope>NUCLEOTIDE SEQUENCE</scope>
    <source>
        <strain evidence="2">MPI-CAGE-AT-0021</strain>
    </source>
</reference>
<feature type="region of interest" description="Disordered" evidence="1">
    <location>
        <begin position="26"/>
        <end position="48"/>
    </location>
</feature>
<comment type="caution">
    <text evidence="2">The sequence shown here is derived from an EMBL/GenBank/DDBJ whole genome shotgun (WGS) entry which is preliminary data.</text>
</comment>
<evidence type="ECO:0000313" key="2">
    <source>
        <dbReference type="EMBL" id="KAH7131448.1"/>
    </source>
</evidence>
<name>A0A9P9IQJ0_9HYPO</name>